<organism evidence="6 7">
    <name type="scientific">Methylovirgula ligni</name>
    <dbReference type="NCBI Taxonomy" id="569860"/>
    <lineage>
        <taxon>Bacteria</taxon>
        <taxon>Pseudomonadati</taxon>
        <taxon>Pseudomonadota</taxon>
        <taxon>Alphaproteobacteria</taxon>
        <taxon>Hyphomicrobiales</taxon>
        <taxon>Beijerinckiaceae</taxon>
        <taxon>Methylovirgula</taxon>
    </lineage>
</organism>
<dbReference type="RefSeq" id="WP_115836675.1">
    <property type="nucleotide sequence ID" value="NZ_CP025086.1"/>
</dbReference>
<gene>
    <name evidence="6" type="ORF">DES32_2139</name>
</gene>
<dbReference type="OrthoDB" id="8004955at2"/>
<comment type="subcellular location">
    <subcellularLocation>
        <location evidence="3">Secreted</location>
    </subcellularLocation>
    <subcellularLocation>
        <location evidence="3">Bacterial flagellum</location>
    </subcellularLocation>
</comment>
<dbReference type="GO" id="GO:0009288">
    <property type="term" value="C:bacterial-type flagellum"/>
    <property type="evidence" value="ECO:0007669"/>
    <property type="project" value="UniProtKB-SubCell"/>
</dbReference>
<accession>A0A3D9YUD5</accession>
<dbReference type="PANTHER" id="PTHR42792:SF1">
    <property type="entry name" value="FLAGELLAR HOOK-ASSOCIATED PROTEIN 3"/>
    <property type="match status" value="1"/>
</dbReference>
<evidence type="ECO:0000256" key="1">
    <source>
        <dbReference type="ARBA" id="ARBA00005709"/>
    </source>
</evidence>
<dbReference type="SUPFAM" id="SSF64518">
    <property type="entry name" value="Phase 1 flagellin"/>
    <property type="match status" value="1"/>
</dbReference>
<dbReference type="Pfam" id="PF00669">
    <property type="entry name" value="Flagellin_N"/>
    <property type="match status" value="1"/>
</dbReference>
<keyword evidence="6" id="KW-0969">Cilium</keyword>
<dbReference type="Proteomes" id="UP000256900">
    <property type="component" value="Unassembled WGS sequence"/>
</dbReference>
<evidence type="ECO:0000256" key="2">
    <source>
        <dbReference type="ARBA" id="ARBA00023143"/>
    </source>
</evidence>
<keyword evidence="6" id="KW-0282">Flagellum</keyword>
<evidence type="ECO:0000313" key="6">
    <source>
        <dbReference type="EMBL" id="REF86094.1"/>
    </source>
</evidence>
<feature type="domain" description="Flagellin N-terminal" evidence="4">
    <location>
        <begin position="5"/>
        <end position="139"/>
    </location>
</feature>
<comment type="function">
    <text evidence="3">Flagellin is the subunit protein which polymerizes to form the filaments of bacterial flagella.</text>
</comment>
<name>A0A3D9YUD5_9HYPH</name>
<dbReference type="Gene3D" id="1.20.1330.10">
    <property type="entry name" value="f41 fragment of flagellin, N-terminal domain"/>
    <property type="match status" value="1"/>
</dbReference>
<protein>
    <recommendedName>
        <fullName evidence="3">Flagellin</fullName>
    </recommendedName>
</protein>
<dbReference type="GO" id="GO:0005576">
    <property type="term" value="C:extracellular region"/>
    <property type="evidence" value="ECO:0007669"/>
    <property type="project" value="UniProtKB-SubCell"/>
</dbReference>
<comment type="similarity">
    <text evidence="1 3">Belongs to the bacterial flagellin family.</text>
</comment>
<dbReference type="EMBL" id="QUMO01000003">
    <property type="protein sequence ID" value="REF86094.1"/>
    <property type="molecule type" value="Genomic_DNA"/>
</dbReference>
<evidence type="ECO:0000313" key="7">
    <source>
        <dbReference type="Proteomes" id="UP000256900"/>
    </source>
</evidence>
<keyword evidence="3" id="KW-0964">Secreted</keyword>
<evidence type="ECO:0000259" key="4">
    <source>
        <dbReference type="Pfam" id="PF00669"/>
    </source>
</evidence>
<comment type="caution">
    <text evidence="6">The sequence shown here is derived from an EMBL/GenBank/DDBJ whole genome shotgun (WGS) entry which is preliminary data.</text>
</comment>
<keyword evidence="2 3" id="KW-0975">Bacterial flagellum</keyword>
<keyword evidence="6" id="KW-0966">Cell projection</keyword>
<evidence type="ECO:0000259" key="5">
    <source>
        <dbReference type="Pfam" id="PF00700"/>
    </source>
</evidence>
<dbReference type="AlphaFoldDB" id="A0A3D9YUD5"/>
<dbReference type="PANTHER" id="PTHR42792">
    <property type="entry name" value="FLAGELLIN"/>
    <property type="match status" value="1"/>
</dbReference>
<keyword evidence="7" id="KW-1185">Reference proteome</keyword>
<proteinExistence type="inferred from homology"/>
<feature type="domain" description="Flagellin C-terminal" evidence="5">
    <location>
        <begin position="270"/>
        <end position="347"/>
    </location>
</feature>
<evidence type="ECO:0000256" key="3">
    <source>
        <dbReference type="RuleBase" id="RU362073"/>
    </source>
</evidence>
<dbReference type="Pfam" id="PF00700">
    <property type="entry name" value="Flagellin_C"/>
    <property type="match status" value="1"/>
</dbReference>
<dbReference type="GO" id="GO:0005198">
    <property type="term" value="F:structural molecule activity"/>
    <property type="evidence" value="ECO:0007669"/>
    <property type="project" value="UniProtKB-UniRule"/>
</dbReference>
<sequence length="347" mass="36192">MSSFISAYSISTALRQSVLTAQSNLAQAQQEVSTGTYADVGLALGAQTSQDISLRSQESLLQTLTTTNNLTATSLSTTQGVLSSFQTTAQNLLQSVIGSANQDGVSTSLQQQAQSALQSLISGLNTTEGGNYLFSGTNTSVAPITDYYSTGAANKSAVDSAFSSYFGFSQTSSSVADITASQMQGFLDTEFAPLFQGTNWTSNWSSASDTTTSSEISPSLTVSTSVSANQSAFQDLAQGYTMLADLGTQNLSSSALQTLETNAENLLNAGIAGVTGIQTSVGSVQTDITSANNQMSVEMSVLSTQVGNLENVNPYEASTEVTNLQTQIETAYSLTSQLSQLSLVKYL</sequence>
<dbReference type="InterPro" id="IPR001029">
    <property type="entry name" value="Flagellin_N"/>
</dbReference>
<dbReference type="InterPro" id="IPR046358">
    <property type="entry name" value="Flagellin_C"/>
</dbReference>
<reference evidence="6 7" key="1">
    <citation type="submission" date="2018-08" db="EMBL/GenBank/DDBJ databases">
        <title>Genomic Encyclopedia of Type Strains, Phase IV (KMG-IV): sequencing the most valuable type-strain genomes for metagenomic binning, comparative biology and taxonomic classification.</title>
        <authorList>
            <person name="Goeker M."/>
        </authorList>
    </citation>
    <scope>NUCLEOTIDE SEQUENCE [LARGE SCALE GENOMIC DNA]</scope>
    <source>
        <strain evidence="6 7">BW863</strain>
    </source>
</reference>
<dbReference type="NCBIfam" id="NF004669">
    <property type="entry name" value="PRK06008.1"/>
    <property type="match status" value="1"/>
</dbReference>
<dbReference type="InterPro" id="IPR001492">
    <property type="entry name" value="Flagellin"/>
</dbReference>